<organism evidence="2">
    <name type="scientific">Spirodela intermedia</name>
    <name type="common">Intermediate duckweed</name>
    <dbReference type="NCBI Taxonomy" id="51605"/>
    <lineage>
        <taxon>Eukaryota</taxon>
        <taxon>Viridiplantae</taxon>
        <taxon>Streptophyta</taxon>
        <taxon>Embryophyta</taxon>
        <taxon>Tracheophyta</taxon>
        <taxon>Spermatophyta</taxon>
        <taxon>Magnoliopsida</taxon>
        <taxon>Liliopsida</taxon>
        <taxon>Araceae</taxon>
        <taxon>Lemnoideae</taxon>
        <taxon>Spirodela</taxon>
    </lineage>
</organism>
<keyword evidence="1" id="KW-0732">Signal</keyword>
<protein>
    <submittedName>
        <fullName evidence="2">Uncharacterized protein</fullName>
    </submittedName>
</protein>
<name>A0A7I8ITQ5_SPIIN</name>
<reference evidence="2" key="1">
    <citation type="submission" date="2019-12" db="EMBL/GenBank/DDBJ databases">
        <authorList>
            <person name="Scholz U."/>
            <person name="Mascher M."/>
            <person name="Fiebig A."/>
        </authorList>
    </citation>
    <scope>NUCLEOTIDE SEQUENCE</scope>
</reference>
<feature type="chain" id="PRO_5045019952" evidence="1">
    <location>
        <begin position="23"/>
        <end position="56"/>
    </location>
</feature>
<dbReference type="AlphaFoldDB" id="A0A7I8ITQ5"/>
<keyword evidence="4" id="KW-1185">Reference proteome</keyword>
<evidence type="ECO:0000313" key="4">
    <source>
        <dbReference type="Proteomes" id="UP000663760"/>
    </source>
</evidence>
<accession>A0A7I8ITQ5</accession>
<proteinExistence type="predicted"/>
<dbReference type="EMBL" id="LR746269">
    <property type="protein sequence ID" value="CAA7397547.1"/>
    <property type="molecule type" value="Genomic_DNA"/>
</dbReference>
<sequence>MKHCAGILIALLCILLASPAASVSTVLAENRLRREGGEFWPVDCVVHWDEPDLLGK</sequence>
<dbReference type="Proteomes" id="UP000663760">
    <property type="component" value="Chromosome 6"/>
</dbReference>
<evidence type="ECO:0000256" key="1">
    <source>
        <dbReference type="SAM" id="SignalP"/>
    </source>
</evidence>
<dbReference type="EMBL" id="LR743593">
    <property type="protein sequence ID" value="CAA2621488.1"/>
    <property type="molecule type" value="Genomic_DNA"/>
</dbReference>
<gene>
    <name evidence="2" type="ORF">SI7747_06007583</name>
    <name evidence="3" type="ORF">SI8410_06008212</name>
</gene>
<evidence type="ECO:0000313" key="2">
    <source>
        <dbReference type="EMBL" id="CAA2621488.1"/>
    </source>
</evidence>
<evidence type="ECO:0000313" key="3">
    <source>
        <dbReference type="EMBL" id="CAA7397547.1"/>
    </source>
</evidence>
<feature type="signal peptide" evidence="1">
    <location>
        <begin position="1"/>
        <end position="22"/>
    </location>
</feature>